<accession>A0ABP6QF37</accession>
<feature type="compositionally biased region" description="Basic and acidic residues" evidence="1">
    <location>
        <begin position="75"/>
        <end position="87"/>
    </location>
</feature>
<protein>
    <submittedName>
        <fullName evidence="2">Uncharacterized protein</fullName>
    </submittedName>
</protein>
<organism evidence="2 3">
    <name type="scientific">Actinocorallia longicatena</name>
    <dbReference type="NCBI Taxonomy" id="111803"/>
    <lineage>
        <taxon>Bacteria</taxon>
        <taxon>Bacillati</taxon>
        <taxon>Actinomycetota</taxon>
        <taxon>Actinomycetes</taxon>
        <taxon>Streptosporangiales</taxon>
        <taxon>Thermomonosporaceae</taxon>
        <taxon>Actinocorallia</taxon>
    </lineage>
</organism>
<evidence type="ECO:0000256" key="1">
    <source>
        <dbReference type="SAM" id="MobiDB-lite"/>
    </source>
</evidence>
<dbReference type="EMBL" id="BAAAUV010000013">
    <property type="protein sequence ID" value="GAA3223008.1"/>
    <property type="molecule type" value="Genomic_DNA"/>
</dbReference>
<evidence type="ECO:0000313" key="2">
    <source>
        <dbReference type="EMBL" id="GAA3223008.1"/>
    </source>
</evidence>
<evidence type="ECO:0000313" key="3">
    <source>
        <dbReference type="Proteomes" id="UP001501237"/>
    </source>
</evidence>
<sequence>MATTIREHIEAAEKLLAEMVEMQGPADRTRLAELHLQIAEARMAEQRLSWLGVLETELTDAALADTQTCAMTIRGESHGRNCPDNDKGPAVSATEPVEPPEGN</sequence>
<feature type="region of interest" description="Disordered" evidence="1">
    <location>
        <begin position="74"/>
        <end position="103"/>
    </location>
</feature>
<keyword evidence="3" id="KW-1185">Reference proteome</keyword>
<gene>
    <name evidence="2" type="ORF">GCM10010468_49200</name>
</gene>
<name>A0ABP6QF37_9ACTN</name>
<dbReference type="RefSeq" id="WP_344832445.1">
    <property type="nucleotide sequence ID" value="NZ_BAAAUV010000013.1"/>
</dbReference>
<dbReference type="Proteomes" id="UP001501237">
    <property type="component" value="Unassembled WGS sequence"/>
</dbReference>
<proteinExistence type="predicted"/>
<reference evidence="3" key="1">
    <citation type="journal article" date="2019" name="Int. J. Syst. Evol. Microbiol.">
        <title>The Global Catalogue of Microorganisms (GCM) 10K type strain sequencing project: providing services to taxonomists for standard genome sequencing and annotation.</title>
        <authorList>
            <consortium name="The Broad Institute Genomics Platform"/>
            <consortium name="The Broad Institute Genome Sequencing Center for Infectious Disease"/>
            <person name="Wu L."/>
            <person name="Ma J."/>
        </authorList>
    </citation>
    <scope>NUCLEOTIDE SEQUENCE [LARGE SCALE GENOMIC DNA]</scope>
    <source>
        <strain evidence="3">JCM 9377</strain>
    </source>
</reference>
<comment type="caution">
    <text evidence="2">The sequence shown here is derived from an EMBL/GenBank/DDBJ whole genome shotgun (WGS) entry which is preliminary data.</text>
</comment>